<evidence type="ECO:0000313" key="3">
    <source>
        <dbReference type="Proteomes" id="UP001058271"/>
    </source>
</evidence>
<dbReference type="PANTHER" id="PTHR48207">
    <property type="entry name" value="SUCCINATE--HYDROXYMETHYLGLUTARATE COA-TRANSFERASE"/>
    <property type="match status" value="1"/>
</dbReference>
<dbReference type="EMBL" id="CP073721">
    <property type="protein sequence ID" value="UWZ34490.1"/>
    <property type="molecule type" value="Genomic_DNA"/>
</dbReference>
<gene>
    <name evidence="2" type="ORF">Drose_25080</name>
</gene>
<dbReference type="Gene3D" id="3.30.1540.10">
    <property type="entry name" value="formyl-coa transferase, domain 3"/>
    <property type="match status" value="1"/>
</dbReference>
<dbReference type="InterPro" id="IPR050483">
    <property type="entry name" value="CoA-transferase_III_domain"/>
</dbReference>
<evidence type="ECO:0000256" key="1">
    <source>
        <dbReference type="ARBA" id="ARBA00022679"/>
    </source>
</evidence>
<dbReference type="RefSeq" id="WP_260723809.1">
    <property type="nucleotide sequence ID" value="NZ_BAAABS010000011.1"/>
</dbReference>
<dbReference type="Gene3D" id="3.40.50.10540">
    <property type="entry name" value="Crotonobetainyl-coa:carnitine coa-transferase, domain 1"/>
    <property type="match status" value="1"/>
</dbReference>
<keyword evidence="1 2" id="KW-0808">Transferase</keyword>
<reference evidence="2" key="1">
    <citation type="submission" date="2021-04" db="EMBL/GenBank/DDBJ databases">
        <title>Biosynthetic gene clusters of Dactylosporangioum roseum.</title>
        <authorList>
            <person name="Hartkoorn R.C."/>
            <person name="Beaudoing E."/>
            <person name="Hot D."/>
            <person name="Moureu S."/>
        </authorList>
    </citation>
    <scope>NUCLEOTIDE SEQUENCE</scope>
    <source>
        <strain evidence="2">NRRL B-16295</strain>
    </source>
</reference>
<protein>
    <submittedName>
        <fullName evidence="2">CoA transferase</fullName>
    </submittedName>
</protein>
<evidence type="ECO:0000313" key="2">
    <source>
        <dbReference type="EMBL" id="UWZ34490.1"/>
    </source>
</evidence>
<name>A0ABY5YXL2_9ACTN</name>
<dbReference type="SUPFAM" id="SSF89796">
    <property type="entry name" value="CoA-transferase family III (CaiB/BaiF)"/>
    <property type="match status" value="1"/>
</dbReference>
<sequence length="395" mass="41909">MDSPLHGIKVVDFGQYVAAPGAGALLRNLGAEVVKVEPYEGEAARFIGSWGDGVLRAYNRGKHSIALNLREPAGVKVAKRLAGSADVLIQNMRPGGMARLGLGAETLRELNPRLVYATVTGFGTQGPSRHRAGLDIAAQAESGMMSLTGELGGDPLRVGFAVVDATTAHALAQAILAALFARERSGVGSNVEISLLDVAVHLQAPNWAESFRTGTTPVRNGNGQPTIAPAAELVRTADGHIVLSAYSAAHWRTLCGLIGREDLASDARFVDNPSRVAHRAELRAVLDDAFSKLSSEKCVEWLSNNGLVVGAVRSYPQVRAAADVRAGEIFGMAPDEDGRAEEYLSTPYFFDGSRLPVKVPAPRRGEHSVRVLRGSGFTDEQIEDLIAAKVVYAGE</sequence>
<keyword evidence="3" id="KW-1185">Reference proteome</keyword>
<dbReference type="InterPro" id="IPR023606">
    <property type="entry name" value="CoA-Trfase_III_dom_1_sf"/>
</dbReference>
<dbReference type="InterPro" id="IPR003673">
    <property type="entry name" value="CoA-Trfase_fam_III"/>
</dbReference>
<organism evidence="2 3">
    <name type="scientific">Dactylosporangium roseum</name>
    <dbReference type="NCBI Taxonomy" id="47989"/>
    <lineage>
        <taxon>Bacteria</taxon>
        <taxon>Bacillati</taxon>
        <taxon>Actinomycetota</taxon>
        <taxon>Actinomycetes</taxon>
        <taxon>Micromonosporales</taxon>
        <taxon>Micromonosporaceae</taxon>
        <taxon>Dactylosporangium</taxon>
    </lineage>
</organism>
<dbReference type="InterPro" id="IPR044855">
    <property type="entry name" value="CoA-Trfase_III_dom3_sf"/>
</dbReference>
<proteinExistence type="predicted"/>
<dbReference type="Pfam" id="PF02515">
    <property type="entry name" value="CoA_transf_3"/>
    <property type="match status" value="1"/>
</dbReference>
<dbReference type="PANTHER" id="PTHR48207:SF4">
    <property type="entry name" value="BLL6097 PROTEIN"/>
    <property type="match status" value="1"/>
</dbReference>
<dbReference type="GO" id="GO:0016740">
    <property type="term" value="F:transferase activity"/>
    <property type="evidence" value="ECO:0007669"/>
    <property type="project" value="UniProtKB-KW"/>
</dbReference>
<accession>A0ABY5YXL2</accession>
<dbReference type="Proteomes" id="UP001058271">
    <property type="component" value="Chromosome"/>
</dbReference>